<keyword evidence="3" id="KW-1185">Reference proteome</keyword>
<evidence type="ECO:0000313" key="3">
    <source>
        <dbReference type="Proteomes" id="UP001217089"/>
    </source>
</evidence>
<feature type="transmembrane region" description="Helical" evidence="1">
    <location>
        <begin position="58"/>
        <end position="77"/>
    </location>
</feature>
<keyword evidence="1" id="KW-0812">Transmembrane</keyword>
<sequence length="204" mass="23037">MINTNIEYRDRALDEDDKDEEIITGISLFGKLGVAASIALCCLITVETFPTTVRCMGVSVGFICGIFGCAVGRQFYLTFTQNFHYMIPYIGYGISMTSVGISALVFKETSNIPLSDVLPSRHRMIGMKDVTRLINEFILVLICEDMFYIQNILFQSALTKAKNTLLTPNFWQVNVYICCSTKCTLMPNVQLGHNKKLYLMDYEI</sequence>
<reference evidence="2 3" key="1">
    <citation type="submission" date="2022-12" db="EMBL/GenBank/DDBJ databases">
        <title>Chromosome-level genome of Tegillarca granosa.</title>
        <authorList>
            <person name="Kim J."/>
        </authorList>
    </citation>
    <scope>NUCLEOTIDE SEQUENCE [LARGE SCALE GENOMIC DNA]</scope>
    <source>
        <strain evidence="2">Teg-2019</strain>
        <tissue evidence="2">Adductor muscle</tissue>
    </source>
</reference>
<comment type="caution">
    <text evidence="2">The sequence shown here is derived from an EMBL/GenBank/DDBJ whole genome shotgun (WGS) entry which is preliminary data.</text>
</comment>
<proteinExistence type="predicted"/>
<accession>A0ABQ9FMI0</accession>
<dbReference type="EMBL" id="JARBDR010000214">
    <property type="protein sequence ID" value="KAJ8317926.1"/>
    <property type="molecule type" value="Genomic_DNA"/>
</dbReference>
<feature type="transmembrane region" description="Helical" evidence="1">
    <location>
        <begin position="22"/>
        <end position="46"/>
    </location>
</feature>
<name>A0ABQ9FMI0_TEGGR</name>
<dbReference type="Gene3D" id="1.20.1250.20">
    <property type="entry name" value="MFS general substrate transporter like domains"/>
    <property type="match status" value="1"/>
</dbReference>
<protein>
    <submittedName>
        <fullName evidence="2">Uncharacterized protein</fullName>
    </submittedName>
</protein>
<evidence type="ECO:0000256" key="1">
    <source>
        <dbReference type="SAM" id="Phobius"/>
    </source>
</evidence>
<gene>
    <name evidence="2" type="ORF">KUTeg_003017</name>
</gene>
<organism evidence="2 3">
    <name type="scientific">Tegillarca granosa</name>
    <name type="common">Malaysian cockle</name>
    <name type="synonym">Anadara granosa</name>
    <dbReference type="NCBI Taxonomy" id="220873"/>
    <lineage>
        <taxon>Eukaryota</taxon>
        <taxon>Metazoa</taxon>
        <taxon>Spiralia</taxon>
        <taxon>Lophotrochozoa</taxon>
        <taxon>Mollusca</taxon>
        <taxon>Bivalvia</taxon>
        <taxon>Autobranchia</taxon>
        <taxon>Pteriomorphia</taxon>
        <taxon>Arcoida</taxon>
        <taxon>Arcoidea</taxon>
        <taxon>Arcidae</taxon>
        <taxon>Tegillarca</taxon>
    </lineage>
</organism>
<evidence type="ECO:0000313" key="2">
    <source>
        <dbReference type="EMBL" id="KAJ8317926.1"/>
    </source>
</evidence>
<keyword evidence="1" id="KW-1133">Transmembrane helix</keyword>
<dbReference type="SUPFAM" id="SSF103473">
    <property type="entry name" value="MFS general substrate transporter"/>
    <property type="match status" value="1"/>
</dbReference>
<dbReference type="InterPro" id="IPR036259">
    <property type="entry name" value="MFS_trans_sf"/>
</dbReference>
<feature type="transmembrane region" description="Helical" evidence="1">
    <location>
        <begin position="89"/>
        <end position="106"/>
    </location>
</feature>
<keyword evidence="1" id="KW-0472">Membrane</keyword>
<dbReference type="Proteomes" id="UP001217089">
    <property type="component" value="Unassembled WGS sequence"/>
</dbReference>